<comment type="caution">
    <text evidence="2">The sequence shown here is derived from an EMBL/GenBank/DDBJ whole genome shotgun (WGS) entry which is preliminary data.</text>
</comment>
<accession>A0A1U7ILX2</accession>
<dbReference type="CDD" id="cd16383">
    <property type="entry name" value="GUN4"/>
    <property type="match status" value="1"/>
</dbReference>
<protein>
    <recommendedName>
        <fullName evidence="1">GUN4-like domain-containing protein</fullName>
    </recommendedName>
</protein>
<dbReference type="RefSeq" id="WP_073593254.1">
    <property type="nucleotide sequence ID" value="NZ_MRCE01000008.1"/>
</dbReference>
<dbReference type="PANTHER" id="PTHR34800">
    <property type="entry name" value="TETRAPYRROLE-BINDING PROTEIN, CHLOROPLASTIC"/>
    <property type="match status" value="1"/>
</dbReference>
<dbReference type="InterPro" id="IPR008629">
    <property type="entry name" value="GUN4-like"/>
</dbReference>
<evidence type="ECO:0000313" key="2">
    <source>
        <dbReference type="EMBL" id="OKH38286.1"/>
    </source>
</evidence>
<dbReference type="Proteomes" id="UP000185860">
    <property type="component" value="Unassembled WGS sequence"/>
</dbReference>
<dbReference type="InterPro" id="IPR037215">
    <property type="entry name" value="GUN4-like_sf"/>
</dbReference>
<dbReference type="Pfam" id="PF05419">
    <property type="entry name" value="GUN4"/>
    <property type="match status" value="1"/>
</dbReference>
<dbReference type="PANTHER" id="PTHR34800:SF1">
    <property type="entry name" value="TETRAPYRROLE-BINDING PROTEIN, CHLOROPLASTIC"/>
    <property type="match status" value="1"/>
</dbReference>
<name>A0A1U7ILX2_9CYAN</name>
<reference evidence="2 3" key="1">
    <citation type="submission" date="2016-11" db="EMBL/GenBank/DDBJ databases">
        <title>Draft Genome Sequences of Nine Cyanobacterial Strains from Diverse Habitats.</title>
        <authorList>
            <person name="Zhu T."/>
            <person name="Hou S."/>
            <person name="Lu X."/>
            <person name="Hess W.R."/>
        </authorList>
    </citation>
    <scope>NUCLEOTIDE SEQUENCE [LARGE SCALE GENOMIC DNA]</scope>
    <source>
        <strain evidence="2 3">IAM M-71</strain>
    </source>
</reference>
<dbReference type="GO" id="GO:0046906">
    <property type="term" value="F:tetrapyrrole binding"/>
    <property type="evidence" value="ECO:0007669"/>
    <property type="project" value="TreeGrafter"/>
</dbReference>
<feature type="domain" description="GUN4-like" evidence="1">
    <location>
        <begin position="10"/>
        <end position="175"/>
    </location>
</feature>
<evidence type="ECO:0000259" key="1">
    <source>
        <dbReference type="Pfam" id="PF05419"/>
    </source>
</evidence>
<dbReference type="STRING" id="454136.NIES2119_09595"/>
<dbReference type="SUPFAM" id="SSF140869">
    <property type="entry name" value="GUN4-like"/>
    <property type="match status" value="1"/>
</dbReference>
<evidence type="ECO:0000313" key="3">
    <source>
        <dbReference type="Proteomes" id="UP000185860"/>
    </source>
</evidence>
<gene>
    <name evidence="2" type="ORF">NIES2119_09595</name>
</gene>
<dbReference type="Gene3D" id="1.10.10.1770">
    <property type="entry name" value="Gun4-like"/>
    <property type="match status" value="1"/>
</dbReference>
<organism evidence="2 3">
    <name type="scientific">[Phormidium ambiguum] IAM M-71</name>
    <dbReference type="NCBI Taxonomy" id="454136"/>
    <lineage>
        <taxon>Bacteria</taxon>
        <taxon>Bacillati</taxon>
        <taxon>Cyanobacteriota</taxon>
        <taxon>Cyanophyceae</taxon>
        <taxon>Oscillatoriophycideae</taxon>
        <taxon>Aerosakkonematales</taxon>
        <taxon>Aerosakkonemataceae</taxon>
        <taxon>Floridanema</taxon>
    </lineage>
</organism>
<proteinExistence type="predicted"/>
<sequence>MFFGELASAFAVDYQPLQSALSTQEWREADRQTTRLLIKVFNLQMGLEPNQINLSRYTIEQCQILPCTDLNTIDRLWTHYSQGQYGLSVQREIWLALADLPDIDTHWNKLKSDPIGWLGWCFDIVLDATGEDRDARSFIHWDRFGEKVGWRQQGNLTSFDELFSRPIPRGGLPAMFPRLLETNIWLSLLERVNYCSRESSDR</sequence>
<dbReference type="Gene3D" id="1.25.40.620">
    <property type="match status" value="1"/>
</dbReference>
<dbReference type="OrthoDB" id="7915178at2"/>
<dbReference type="AlphaFoldDB" id="A0A1U7ILX2"/>
<dbReference type="EMBL" id="MRCE01000008">
    <property type="protein sequence ID" value="OKH38286.1"/>
    <property type="molecule type" value="Genomic_DNA"/>
</dbReference>